<accession>A0AAD8LT09</accession>
<sequence length="282" mass="32944">MALRPFLRKPKVRNRTTREEKKRRSAFHKQLHKELRMKYWERLSPEVNTVIEYKPEVKETIDPKRSFVVQEAIPELVKLDEKQIKCSLTPEQSEAFDRPAGLVLLCDIKAVFGLIADIFNNDEQYKDFMLMVSQDQVEKQKSDVEYLLSLLQLREEPAISPAVAEYCAHIDELAKSAPIKFLAHVLYIYKDWHLTRRNFLALFRAHLKLVRRMRSASFDNDCDTLEKTLNKAATKWSRWEKDTFIEELATAQQMAQRALTYSITNPFIASQSVTQLISAQHA</sequence>
<keyword evidence="2" id="KW-1185">Reference proteome</keyword>
<dbReference type="Gene3D" id="1.20.910.10">
    <property type="entry name" value="Heme oxygenase-like"/>
    <property type="match status" value="1"/>
</dbReference>
<evidence type="ECO:0000313" key="1">
    <source>
        <dbReference type="EMBL" id="KAK1443545.1"/>
    </source>
</evidence>
<dbReference type="InterPro" id="IPR016084">
    <property type="entry name" value="Haem_Oase-like_multi-hlx"/>
</dbReference>
<organism evidence="1 2">
    <name type="scientific">Babesia gibsoni</name>
    <dbReference type="NCBI Taxonomy" id="33632"/>
    <lineage>
        <taxon>Eukaryota</taxon>
        <taxon>Sar</taxon>
        <taxon>Alveolata</taxon>
        <taxon>Apicomplexa</taxon>
        <taxon>Aconoidasida</taxon>
        <taxon>Piroplasmida</taxon>
        <taxon>Babesiidae</taxon>
        <taxon>Babesia</taxon>
    </lineage>
</organism>
<gene>
    <name evidence="1" type="ORF">BgAZ_204210</name>
</gene>
<dbReference type="AlphaFoldDB" id="A0AAD8LT09"/>
<dbReference type="EMBL" id="JAVEPI010000002">
    <property type="protein sequence ID" value="KAK1443545.1"/>
    <property type="molecule type" value="Genomic_DNA"/>
</dbReference>
<dbReference type="Proteomes" id="UP001230268">
    <property type="component" value="Unassembled WGS sequence"/>
</dbReference>
<proteinExistence type="predicted"/>
<reference evidence="1" key="1">
    <citation type="submission" date="2023-08" db="EMBL/GenBank/DDBJ databases">
        <title>Draft sequence of the Babesia gibsoni genome.</title>
        <authorList>
            <person name="Yamagishi J.Y."/>
            <person name="Xuan X.X."/>
        </authorList>
    </citation>
    <scope>NUCLEOTIDE SEQUENCE</scope>
    <source>
        <strain evidence="1">Azabu</strain>
    </source>
</reference>
<dbReference type="SUPFAM" id="SSF48613">
    <property type="entry name" value="Heme oxygenase-like"/>
    <property type="match status" value="1"/>
</dbReference>
<protein>
    <submittedName>
        <fullName evidence="1">Uncharacterized protein</fullName>
    </submittedName>
</protein>
<name>A0AAD8LT09_BABGI</name>
<evidence type="ECO:0000313" key="2">
    <source>
        <dbReference type="Proteomes" id="UP001230268"/>
    </source>
</evidence>
<comment type="caution">
    <text evidence="1">The sequence shown here is derived from an EMBL/GenBank/DDBJ whole genome shotgun (WGS) entry which is preliminary data.</text>
</comment>